<dbReference type="Gene3D" id="2.40.70.10">
    <property type="entry name" value="Acid Proteases"/>
    <property type="match status" value="1"/>
</dbReference>
<gene>
    <name evidence="1" type="ORF">BECKFW1821A_GA0114235_1001127</name>
</gene>
<evidence type="ECO:0000313" key="1">
    <source>
        <dbReference type="EMBL" id="VFJ42365.1"/>
    </source>
</evidence>
<dbReference type="GO" id="GO:0008233">
    <property type="term" value="F:peptidase activity"/>
    <property type="evidence" value="ECO:0007669"/>
    <property type="project" value="UniProtKB-KW"/>
</dbReference>
<dbReference type="EMBL" id="CAADEW010000001">
    <property type="protein sequence ID" value="VFJ42365.1"/>
    <property type="molecule type" value="Genomic_DNA"/>
</dbReference>
<name>A0A450RTJ3_9GAMM</name>
<dbReference type="AlphaFoldDB" id="A0A450RTJ3"/>
<keyword evidence="1" id="KW-0378">Hydrolase</keyword>
<accession>A0A450RTJ3</accession>
<protein>
    <submittedName>
        <fullName evidence="1">Clan AA aspartic protease, AF_0612 family</fullName>
    </submittedName>
</protein>
<keyword evidence="1" id="KW-0645">Protease</keyword>
<dbReference type="GO" id="GO:0006508">
    <property type="term" value="P:proteolysis"/>
    <property type="evidence" value="ECO:0007669"/>
    <property type="project" value="UniProtKB-KW"/>
</dbReference>
<dbReference type="InterPro" id="IPR021109">
    <property type="entry name" value="Peptidase_aspartic_dom_sf"/>
</dbReference>
<sequence length="101" mass="10897">MVDTGALMLCVPDRIATALSLEESNRRKVVTADGSVHMVPYVGPVEVIFGDRSCFVGALVLGDEVLLGAMPMEDMDLIVSPTHRKLFANPVSPDFPRALVK</sequence>
<reference evidence="1" key="1">
    <citation type="submission" date="2019-02" db="EMBL/GenBank/DDBJ databases">
        <authorList>
            <person name="Gruber-Vodicka R. H."/>
            <person name="Seah K. B. B."/>
        </authorList>
    </citation>
    <scope>NUCLEOTIDE SEQUENCE</scope>
    <source>
        <strain evidence="1">BECK_BZ15</strain>
    </source>
</reference>
<organism evidence="1">
    <name type="scientific">Candidatus Kentrum sp. FW</name>
    <dbReference type="NCBI Taxonomy" id="2126338"/>
    <lineage>
        <taxon>Bacteria</taxon>
        <taxon>Pseudomonadati</taxon>
        <taxon>Pseudomonadota</taxon>
        <taxon>Gammaproteobacteria</taxon>
        <taxon>Candidatus Kentrum</taxon>
    </lineage>
</organism>
<proteinExistence type="predicted"/>